<comment type="caution">
    <text evidence="1">The sequence shown here is derived from an EMBL/GenBank/DDBJ whole genome shotgun (WGS) entry which is preliminary data.</text>
</comment>
<gene>
    <name evidence="1" type="ORF">E5288_WYG018491</name>
</gene>
<organism evidence="1 2">
    <name type="scientific">Bos mutus</name>
    <name type="common">wild yak</name>
    <dbReference type="NCBI Taxonomy" id="72004"/>
    <lineage>
        <taxon>Eukaryota</taxon>
        <taxon>Metazoa</taxon>
        <taxon>Chordata</taxon>
        <taxon>Craniata</taxon>
        <taxon>Vertebrata</taxon>
        <taxon>Euteleostomi</taxon>
        <taxon>Mammalia</taxon>
        <taxon>Eutheria</taxon>
        <taxon>Laurasiatheria</taxon>
        <taxon>Artiodactyla</taxon>
        <taxon>Ruminantia</taxon>
        <taxon>Pecora</taxon>
        <taxon>Bovidae</taxon>
        <taxon>Bovinae</taxon>
        <taxon>Bos</taxon>
    </lineage>
</organism>
<protein>
    <submittedName>
        <fullName evidence="1">Uncharacterized protein</fullName>
    </submittedName>
</protein>
<proteinExistence type="predicted"/>
<evidence type="ECO:0000313" key="1">
    <source>
        <dbReference type="EMBL" id="MXQ93965.1"/>
    </source>
</evidence>
<accession>A0A6B0RVW8</accession>
<name>A0A6B0RVW8_9CETA</name>
<evidence type="ECO:0000313" key="2">
    <source>
        <dbReference type="Proteomes" id="UP000322234"/>
    </source>
</evidence>
<dbReference type="EMBL" id="VBQZ03000103">
    <property type="protein sequence ID" value="MXQ93965.1"/>
    <property type="molecule type" value="Genomic_DNA"/>
</dbReference>
<keyword evidence="2" id="KW-1185">Reference proteome</keyword>
<dbReference type="Proteomes" id="UP000322234">
    <property type="component" value="Unassembled WGS sequence"/>
</dbReference>
<dbReference type="AlphaFoldDB" id="A0A6B0RVW8"/>
<sequence>MHQKRQYQNDNGKLEGVALKLLQTPLQMAEPLEIQRPPWGTLDGQLSDNSRFGDLCKPAFPLPTWQRCPLLLNQSGPHHEREAHRKNSIQ</sequence>
<reference evidence="1" key="1">
    <citation type="submission" date="2019-10" db="EMBL/GenBank/DDBJ databases">
        <title>The sequence and de novo assembly of the wild yak genome.</title>
        <authorList>
            <person name="Liu Y."/>
        </authorList>
    </citation>
    <scope>NUCLEOTIDE SEQUENCE [LARGE SCALE GENOMIC DNA]</scope>
    <source>
        <strain evidence="1">WY2019</strain>
    </source>
</reference>